<dbReference type="EMBL" id="BAABGU010000012">
    <property type="protein sequence ID" value="GAA4569523.1"/>
    <property type="molecule type" value="Genomic_DNA"/>
</dbReference>
<sequence>MLPDTCAAAKTEVASSPSQSPKEATPSTIHSRRNGRMRSTERIAAAPDRSVWSPGDDTPDDSPFCWLLMAVPPRAGPELGIPGGTL</sequence>
<feature type="compositionally biased region" description="Polar residues" evidence="1">
    <location>
        <begin position="13"/>
        <end position="29"/>
    </location>
</feature>
<protein>
    <submittedName>
        <fullName evidence="2">Uncharacterized protein</fullName>
    </submittedName>
</protein>
<feature type="region of interest" description="Disordered" evidence="1">
    <location>
        <begin position="1"/>
        <end position="58"/>
    </location>
</feature>
<dbReference type="Proteomes" id="UP001500307">
    <property type="component" value="Unassembled WGS sequence"/>
</dbReference>
<reference evidence="3" key="1">
    <citation type="journal article" date="2019" name="Int. J. Syst. Evol. Microbiol.">
        <title>The Global Catalogue of Microorganisms (GCM) 10K type strain sequencing project: providing services to taxonomists for standard genome sequencing and annotation.</title>
        <authorList>
            <consortium name="The Broad Institute Genomics Platform"/>
            <consortium name="The Broad Institute Genome Sequencing Center for Infectious Disease"/>
            <person name="Wu L."/>
            <person name="Ma J."/>
        </authorList>
    </citation>
    <scope>NUCLEOTIDE SEQUENCE [LARGE SCALE GENOMIC DNA]</scope>
    <source>
        <strain evidence="3">JCM 3175</strain>
    </source>
</reference>
<keyword evidence="3" id="KW-1185">Reference proteome</keyword>
<proteinExistence type="predicted"/>
<evidence type="ECO:0000313" key="2">
    <source>
        <dbReference type="EMBL" id="GAA4569523.1"/>
    </source>
</evidence>
<accession>A0ABP8SHQ8</accession>
<gene>
    <name evidence="2" type="ORF">GCM10023176_26320</name>
</gene>
<evidence type="ECO:0000256" key="1">
    <source>
        <dbReference type="SAM" id="MobiDB-lite"/>
    </source>
</evidence>
<comment type="caution">
    <text evidence="2">The sequence shown here is derived from an EMBL/GenBank/DDBJ whole genome shotgun (WGS) entry which is preliminary data.</text>
</comment>
<name>A0ABP8SHQ8_9ACTN</name>
<organism evidence="2 3">
    <name type="scientific">Micromonospora coerulea</name>
    <dbReference type="NCBI Taxonomy" id="47856"/>
    <lineage>
        <taxon>Bacteria</taxon>
        <taxon>Bacillati</taxon>
        <taxon>Actinomycetota</taxon>
        <taxon>Actinomycetes</taxon>
        <taxon>Micromonosporales</taxon>
        <taxon>Micromonosporaceae</taxon>
        <taxon>Micromonospora</taxon>
    </lineage>
</organism>
<evidence type="ECO:0000313" key="3">
    <source>
        <dbReference type="Proteomes" id="UP001500307"/>
    </source>
</evidence>